<reference evidence="3 4" key="1">
    <citation type="journal article" date="2015" name="Genome Biol. Evol.">
        <title>The genome of winter moth (Operophtera brumata) provides a genomic perspective on sexual dimorphism and phenology.</title>
        <authorList>
            <person name="Derks M.F."/>
            <person name="Smit S."/>
            <person name="Salis L."/>
            <person name="Schijlen E."/>
            <person name="Bossers A."/>
            <person name="Mateman C."/>
            <person name="Pijl A.S."/>
            <person name="de Ridder D."/>
            <person name="Groenen M.A."/>
            <person name="Visser M.E."/>
            <person name="Megens H.J."/>
        </authorList>
    </citation>
    <scope>NUCLEOTIDE SEQUENCE [LARGE SCALE GENOMIC DNA]</scope>
    <source>
        <strain evidence="3">WM2013NL</strain>
        <tissue evidence="3">Head and thorax</tissue>
    </source>
</reference>
<evidence type="ECO:0000259" key="2">
    <source>
        <dbReference type="Pfam" id="PF13193"/>
    </source>
</evidence>
<dbReference type="Proteomes" id="UP000037510">
    <property type="component" value="Unassembled WGS sequence"/>
</dbReference>
<comment type="caution">
    <text evidence="3">The sequence shown here is derived from an EMBL/GenBank/DDBJ whole genome shotgun (WGS) entry which is preliminary data.</text>
</comment>
<dbReference type="EMBL" id="JTDY01001219">
    <property type="protein sequence ID" value="KOB74499.1"/>
    <property type="molecule type" value="Genomic_DNA"/>
</dbReference>
<dbReference type="Gene3D" id="3.30.300.30">
    <property type="match status" value="1"/>
</dbReference>
<dbReference type="AlphaFoldDB" id="A0A0L7LGI1"/>
<evidence type="ECO:0000313" key="4">
    <source>
        <dbReference type="Proteomes" id="UP000037510"/>
    </source>
</evidence>
<sequence length="233" mass="25952">LEGDVPSLGQFSKFLIDRADVLEALNRNRSDNNNSKPPMPPMRSAPNNNNNYANQRQADEQNAAIVNYSNEQACYENYDPVGEQNATLVNYSNQQTYSNYDPVCEQNATIVDYSNQQTYNGNDDLVDGQNTTIVNYSNQNSSSQVLLSTAMIEVSNPFSQQKVPPLELETILQMHPGVKEASVVGQPIPVLGELPTAFIVRQPGFNVSEKELVDYIVEEVSLNKRFQLGLQTL</sequence>
<accession>A0A0L7LGI1</accession>
<protein>
    <submittedName>
        <fullName evidence="3">Luciferase-like protein</fullName>
    </submittedName>
</protein>
<name>A0A0L7LGI1_OPEBR</name>
<feature type="domain" description="AMP-binding enzyme C-terminal" evidence="2">
    <location>
        <begin position="167"/>
        <end position="220"/>
    </location>
</feature>
<evidence type="ECO:0000313" key="3">
    <source>
        <dbReference type="EMBL" id="KOB74499.1"/>
    </source>
</evidence>
<organism evidence="3 4">
    <name type="scientific">Operophtera brumata</name>
    <name type="common">Winter moth</name>
    <name type="synonym">Phalaena brumata</name>
    <dbReference type="NCBI Taxonomy" id="104452"/>
    <lineage>
        <taxon>Eukaryota</taxon>
        <taxon>Metazoa</taxon>
        <taxon>Ecdysozoa</taxon>
        <taxon>Arthropoda</taxon>
        <taxon>Hexapoda</taxon>
        <taxon>Insecta</taxon>
        <taxon>Pterygota</taxon>
        <taxon>Neoptera</taxon>
        <taxon>Endopterygota</taxon>
        <taxon>Lepidoptera</taxon>
        <taxon>Glossata</taxon>
        <taxon>Ditrysia</taxon>
        <taxon>Geometroidea</taxon>
        <taxon>Geometridae</taxon>
        <taxon>Larentiinae</taxon>
        <taxon>Operophtera</taxon>
    </lineage>
</organism>
<gene>
    <name evidence="3" type="ORF">OBRU01_09033</name>
</gene>
<dbReference type="InterPro" id="IPR025110">
    <property type="entry name" value="AMP-bd_C"/>
</dbReference>
<keyword evidence="4" id="KW-1185">Reference proteome</keyword>
<dbReference type="InterPro" id="IPR045851">
    <property type="entry name" value="AMP-bd_C_sf"/>
</dbReference>
<dbReference type="Pfam" id="PF13193">
    <property type="entry name" value="AMP-binding_C"/>
    <property type="match status" value="1"/>
</dbReference>
<dbReference type="STRING" id="104452.A0A0L7LGI1"/>
<feature type="non-terminal residue" evidence="3">
    <location>
        <position position="1"/>
    </location>
</feature>
<feature type="region of interest" description="Disordered" evidence="1">
    <location>
        <begin position="26"/>
        <end position="53"/>
    </location>
</feature>
<evidence type="ECO:0000256" key="1">
    <source>
        <dbReference type="SAM" id="MobiDB-lite"/>
    </source>
</evidence>
<feature type="compositionally biased region" description="Low complexity" evidence="1">
    <location>
        <begin position="44"/>
        <end position="53"/>
    </location>
</feature>
<proteinExistence type="predicted"/>
<dbReference type="SUPFAM" id="SSF56801">
    <property type="entry name" value="Acetyl-CoA synthetase-like"/>
    <property type="match status" value="1"/>
</dbReference>